<dbReference type="AlphaFoldDB" id="A0A426YA29"/>
<feature type="region of interest" description="Disordered" evidence="1">
    <location>
        <begin position="1"/>
        <end position="25"/>
    </location>
</feature>
<dbReference type="Proteomes" id="UP000287651">
    <property type="component" value="Unassembled WGS sequence"/>
</dbReference>
<accession>A0A426YA29</accession>
<evidence type="ECO:0000256" key="1">
    <source>
        <dbReference type="SAM" id="MobiDB-lite"/>
    </source>
</evidence>
<name>A0A426YA29_ENSVE</name>
<dbReference type="EMBL" id="AMZH03013890">
    <property type="protein sequence ID" value="RRT48540.1"/>
    <property type="molecule type" value="Genomic_DNA"/>
</dbReference>
<gene>
    <name evidence="2" type="ORF">B296_00037584</name>
</gene>
<evidence type="ECO:0000313" key="2">
    <source>
        <dbReference type="EMBL" id="RRT48540.1"/>
    </source>
</evidence>
<reference evidence="2 3" key="1">
    <citation type="journal article" date="2014" name="Agronomy (Basel)">
        <title>A Draft Genome Sequence for Ensete ventricosum, the Drought-Tolerant Tree Against Hunger.</title>
        <authorList>
            <person name="Harrison J."/>
            <person name="Moore K.A."/>
            <person name="Paszkiewicz K."/>
            <person name="Jones T."/>
            <person name="Grant M."/>
            <person name="Ambacheew D."/>
            <person name="Muzemil S."/>
            <person name="Studholme D.J."/>
        </authorList>
    </citation>
    <scope>NUCLEOTIDE SEQUENCE [LARGE SCALE GENOMIC DNA]</scope>
</reference>
<protein>
    <submittedName>
        <fullName evidence="2">Uncharacterized protein</fullName>
    </submittedName>
</protein>
<sequence length="271" mass="29278">MVSPEKAQEMVATGEGNAGSGGEKREARTTLMAWLGAASPRFIDAEAAAARASGAADVAIGNNIGNQRRHIWIGRGRRGQREVGETTTKEGATAAAKGAAGGFWVPRLEGSDSYCYVRRRNCYYGSLEGSDGGSQVLAVMVAAVEVEEATVVMEQRVVDGVDQRSRLEAMDVDSKEEQQRCGRQLLSMPTVRIGGTMATTMISGCKINNSGERRQWQQQRWLWLRGLKVADEGDESSGKKRKKMRVVAGVRRDIAVEAGENDNGPRSAVED</sequence>
<evidence type="ECO:0000313" key="3">
    <source>
        <dbReference type="Proteomes" id="UP000287651"/>
    </source>
</evidence>
<organism evidence="2 3">
    <name type="scientific">Ensete ventricosum</name>
    <name type="common">Abyssinian banana</name>
    <name type="synonym">Musa ensete</name>
    <dbReference type="NCBI Taxonomy" id="4639"/>
    <lineage>
        <taxon>Eukaryota</taxon>
        <taxon>Viridiplantae</taxon>
        <taxon>Streptophyta</taxon>
        <taxon>Embryophyta</taxon>
        <taxon>Tracheophyta</taxon>
        <taxon>Spermatophyta</taxon>
        <taxon>Magnoliopsida</taxon>
        <taxon>Liliopsida</taxon>
        <taxon>Zingiberales</taxon>
        <taxon>Musaceae</taxon>
        <taxon>Ensete</taxon>
    </lineage>
</organism>
<comment type="caution">
    <text evidence="2">The sequence shown here is derived from an EMBL/GenBank/DDBJ whole genome shotgun (WGS) entry which is preliminary data.</text>
</comment>
<proteinExistence type="predicted"/>